<evidence type="ECO:0000313" key="5">
    <source>
        <dbReference type="Proteomes" id="UP001500171"/>
    </source>
</evidence>
<accession>A0ABP9NCK5</accession>
<dbReference type="Pfam" id="PF00691">
    <property type="entry name" value="OmpA"/>
    <property type="match status" value="1"/>
</dbReference>
<sequence length="593" mass="67303">MNDYPWRIQIIYGAILSFILLLVFLPIALGWKIIGSLLILIVCGALFYRQIEYRKRLNACTQNIDFLTEKLALLPARQRYRLPILLVTGNSAKDFFPDDLTLAKSNVIVSSEAVWVYVEEYAELPIVFDSLVARWPDMLGRVGIFLALTPELETKQGLFTAKLQAFRQSWVDTCRVAKYRLPVYISTHVGLNNLHYHDEATLPIYWYQMLSGQLYLLDEFLSPLNNWVNDKTLSSVEREKRLAIRVMLTESQTWVNRHILDVLNDSKQPIAKCIPAGVAIYPLNAHFVKDNLLERECVKLTTLNLPNNYQLQDVVTPPDGLVKHMPIAYPYSPIRKTVCNMIIMTSLFFIGGLCASYWNNIKLAQQIENDITHYDLIAMDSYAEKWQALNILKADNTQLNNYFKQGEPVKLGLGLYHGQALLRPINEAIGRYVPEPPPPPPIPIPETIVIKETVPVEVIKEYPVIRLDSLSLFESGKGALKPESTKVLINALMEIKTQIKQNDNVGWLILISGHTDATGDPTKNQQLSLDRAAAVRDWIIQTSDIPETCFAIQGYGAKKPLVSNDTPEDRAQNRRVEISLVPQISTCQLMDEN</sequence>
<organism evidence="4 5">
    <name type="scientific">Orbus sasakiae</name>
    <dbReference type="NCBI Taxonomy" id="1078475"/>
    <lineage>
        <taxon>Bacteria</taxon>
        <taxon>Pseudomonadati</taxon>
        <taxon>Pseudomonadota</taxon>
        <taxon>Gammaproteobacteria</taxon>
        <taxon>Orbales</taxon>
        <taxon>Orbaceae</taxon>
        <taxon>Orbus</taxon>
    </lineage>
</organism>
<dbReference type="RefSeq" id="WP_345492610.1">
    <property type="nucleotide sequence ID" value="NZ_BAABHY010000013.1"/>
</dbReference>
<feature type="transmembrane region" description="Helical" evidence="2">
    <location>
        <begin position="338"/>
        <end position="358"/>
    </location>
</feature>
<name>A0ABP9NCK5_9GAMM</name>
<dbReference type="InterPro" id="IPR050330">
    <property type="entry name" value="Bact_OuterMem_StrucFunc"/>
</dbReference>
<dbReference type="Gene3D" id="3.30.1330.60">
    <property type="entry name" value="OmpA-like domain"/>
    <property type="match status" value="1"/>
</dbReference>
<keyword evidence="2" id="KW-1133">Transmembrane helix</keyword>
<feature type="transmembrane region" description="Helical" evidence="2">
    <location>
        <begin position="7"/>
        <end position="25"/>
    </location>
</feature>
<reference evidence="5" key="1">
    <citation type="journal article" date="2019" name="Int. J. Syst. Evol. Microbiol.">
        <title>The Global Catalogue of Microorganisms (GCM) 10K type strain sequencing project: providing services to taxonomists for standard genome sequencing and annotation.</title>
        <authorList>
            <consortium name="The Broad Institute Genomics Platform"/>
            <consortium name="The Broad Institute Genome Sequencing Center for Infectious Disease"/>
            <person name="Wu L."/>
            <person name="Ma J."/>
        </authorList>
    </citation>
    <scope>NUCLEOTIDE SEQUENCE [LARGE SCALE GENOMIC DNA]</scope>
    <source>
        <strain evidence="5">JCM 18050</strain>
    </source>
</reference>
<comment type="caution">
    <text evidence="4">The sequence shown here is derived from an EMBL/GenBank/DDBJ whole genome shotgun (WGS) entry which is preliminary data.</text>
</comment>
<evidence type="ECO:0000313" key="4">
    <source>
        <dbReference type="EMBL" id="GAA5114512.1"/>
    </source>
</evidence>
<dbReference type="InterPro" id="IPR036737">
    <property type="entry name" value="OmpA-like_sf"/>
</dbReference>
<keyword evidence="5" id="KW-1185">Reference proteome</keyword>
<gene>
    <name evidence="4" type="ORF">GCM10023211_24070</name>
</gene>
<evidence type="ECO:0000259" key="3">
    <source>
        <dbReference type="PROSITE" id="PS51123"/>
    </source>
</evidence>
<dbReference type="CDD" id="cd07185">
    <property type="entry name" value="OmpA_C-like"/>
    <property type="match status" value="1"/>
</dbReference>
<dbReference type="PROSITE" id="PS51123">
    <property type="entry name" value="OMPA_2"/>
    <property type="match status" value="1"/>
</dbReference>
<dbReference type="Proteomes" id="UP001500171">
    <property type="component" value="Unassembled WGS sequence"/>
</dbReference>
<feature type="transmembrane region" description="Helical" evidence="2">
    <location>
        <begin position="31"/>
        <end position="48"/>
    </location>
</feature>
<feature type="domain" description="OmpA-like" evidence="3">
    <location>
        <begin position="460"/>
        <end position="584"/>
    </location>
</feature>
<dbReference type="SUPFAM" id="SSF103088">
    <property type="entry name" value="OmpA-like"/>
    <property type="match status" value="1"/>
</dbReference>
<evidence type="ECO:0000256" key="2">
    <source>
        <dbReference type="SAM" id="Phobius"/>
    </source>
</evidence>
<dbReference type="InterPro" id="IPR006665">
    <property type="entry name" value="OmpA-like"/>
</dbReference>
<evidence type="ECO:0000256" key="1">
    <source>
        <dbReference type="PROSITE-ProRule" id="PRU00473"/>
    </source>
</evidence>
<keyword evidence="1 2" id="KW-0472">Membrane</keyword>
<protein>
    <submittedName>
        <fullName evidence="4">OmpA family protein</fullName>
    </submittedName>
</protein>
<dbReference type="PANTHER" id="PTHR30329:SF20">
    <property type="entry name" value="EXPORTED PROTEIN"/>
    <property type="match status" value="1"/>
</dbReference>
<proteinExistence type="predicted"/>
<keyword evidence="2" id="KW-0812">Transmembrane</keyword>
<dbReference type="EMBL" id="BAABHY010000013">
    <property type="protein sequence ID" value="GAA5114512.1"/>
    <property type="molecule type" value="Genomic_DNA"/>
</dbReference>
<dbReference type="PANTHER" id="PTHR30329">
    <property type="entry name" value="STATOR ELEMENT OF FLAGELLAR MOTOR COMPLEX"/>
    <property type="match status" value="1"/>
</dbReference>